<keyword evidence="3" id="KW-1185">Reference proteome</keyword>
<feature type="transmembrane region" description="Helical" evidence="1">
    <location>
        <begin position="6"/>
        <end position="30"/>
    </location>
</feature>
<sequence>MISSEYLPILISIIFFFTVIIGSILAFVILKKIRNRQNAPITEGSDHTINVPLIASFIAIKGLYPISIANNSISPRLILHESFVEYKVLFTRKRSYNEIQQVHIFLAPFTTNIILEFKDSRKSFAGNLNNKQKLADVLKILKQKCSLSLKAQQFLEEAGQI</sequence>
<keyword evidence="1" id="KW-0812">Transmembrane</keyword>
<dbReference type="Proteomes" id="UP001595735">
    <property type="component" value="Unassembled WGS sequence"/>
</dbReference>
<evidence type="ECO:0000256" key="1">
    <source>
        <dbReference type="SAM" id="Phobius"/>
    </source>
</evidence>
<dbReference type="RefSeq" id="WP_290299564.1">
    <property type="nucleotide sequence ID" value="NZ_JAUFQR010000001.1"/>
</dbReference>
<comment type="caution">
    <text evidence="2">The sequence shown here is derived from an EMBL/GenBank/DDBJ whole genome shotgun (WGS) entry which is preliminary data.</text>
</comment>
<organism evidence="2 3">
    <name type="scientific">Chryseobacterium tructae</name>
    <dbReference type="NCBI Taxonomy" id="1037380"/>
    <lineage>
        <taxon>Bacteria</taxon>
        <taxon>Pseudomonadati</taxon>
        <taxon>Bacteroidota</taxon>
        <taxon>Flavobacteriia</taxon>
        <taxon>Flavobacteriales</taxon>
        <taxon>Weeksellaceae</taxon>
        <taxon>Chryseobacterium group</taxon>
        <taxon>Chryseobacterium</taxon>
    </lineage>
</organism>
<keyword evidence="1" id="KW-0472">Membrane</keyword>
<dbReference type="EMBL" id="JBHRYO010000002">
    <property type="protein sequence ID" value="MFC3757975.1"/>
    <property type="molecule type" value="Genomic_DNA"/>
</dbReference>
<name>A0ABV7Y197_9FLAO</name>
<evidence type="ECO:0000313" key="3">
    <source>
        <dbReference type="Proteomes" id="UP001595735"/>
    </source>
</evidence>
<keyword evidence="1" id="KW-1133">Transmembrane helix</keyword>
<evidence type="ECO:0000313" key="2">
    <source>
        <dbReference type="EMBL" id="MFC3757975.1"/>
    </source>
</evidence>
<reference evidence="3" key="1">
    <citation type="journal article" date="2019" name="Int. J. Syst. Evol. Microbiol.">
        <title>The Global Catalogue of Microorganisms (GCM) 10K type strain sequencing project: providing services to taxonomists for standard genome sequencing and annotation.</title>
        <authorList>
            <consortium name="The Broad Institute Genomics Platform"/>
            <consortium name="The Broad Institute Genome Sequencing Center for Infectious Disease"/>
            <person name="Wu L."/>
            <person name="Ma J."/>
        </authorList>
    </citation>
    <scope>NUCLEOTIDE SEQUENCE [LARGE SCALE GENOMIC DNA]</scope>
    <source>
        <strain evidence="3">CECT 7798</strain>
    </source>
</reference>
<accession>A0ABV7Y197</accession>
<evidence type="ECO:0008006" key="4">
    <source>
        <dbReference type="Google" id="ProtNLM"/>
    </source>
</evidence>
<protein>
    <recommendedName>
        <fullName evidence="4">DUF2550 family protein</fullName>
    </recommendedName>
</protein>
<proteinExistence type="predicted"/>
<gene>
    <name evidence="2" type="ORF">ACFONJ_18500</name>
</gene>